<organism evidence="2 3">
    <name type="scientific">Volvox reticuliferus</name>
    <dbReference type="NCBI Taxonomy" id="1737510"/>
    <lineage>
        <taxon>Eukaryota</taxon>
        <taxon>Viridiplantae</taxon>
        <taxon>Chlorophyta</taxon>
        <taxon>core chlorophytes</taxon>
        <taxon>Chlorophyceae</taxon>
        <taxon>CS clade</taxon>
        <taxon>Chlamydomonadales</taxon>
        <taxon>Volvocaceae</taxon>
        <taxon>Volvox</taxon>
    </lineage>
</organism>
<reference evidence="2" key="1">
    <citation type="journal article" date="2021" name="Proc. Natl. Acad. Sci. U.S.A.">
        <title>Three genomes in the algal genus Volvox reveal the fate of a haploid sex-determining region after a transition to homothallism.</title>
        <authorList>
            <person name="Yamamoto K."/>
            <person name="Hamaji T."/>
            <person name="Kawai-Toyooka H."/>
            <person name="Matsuzaki R."/>
            <person name="Takahashi F."/>
            <person name="Nishimura Y."/>
            <person name="Kawachi M."/>
            <person name="Noguchi H."/>
            <person name="Minakuchi Y."/>
            <person name="Umen J.G."/>
            <person name="Toyoda A."/>
            <person name="Nozaki H."/>
        </authorList>
    </citation>
    <scope>NUCLEOTIDE SEQUENCE</scope>
    <source>
        <strain evidence="2">NIES-3785</strain>
    </source>
</reference>
<comment type="caution">
    <text evidence="2">The sequence shown here is derived from an EMBL/GenBank/DDBJ whole genome shotgun (WGS) entry which is preliminary data.</text>
</comment>
<feature type="region of interest" description="Disordered" evidence="1">
    <location>
        <begin position="55"/>
        <end position="120"/>
    </location>
</feature>
<sequence length="329" mass="36607">MILILRIVRLWRKTRSRGSPKTIAVMPKAEGLARRILALFVALSLESQLASCAVPTLPNVTSPRPPSPRPPYLKPPAPPPPRPLYLKPPAPPPPRPSYLKPPAPPPPRQPPYDTNSPALQPPRLPQYNIHFGRCVEAFQRQEYGNWIMTRSASEQTDPDSIVLRLDTRNMCPVASAFGTVTPRCFRLSHLYFAYFDTLGVASWTPALDRTPYKETSSYYSIKVNGSRLGTVRDMKDEGVDRPQTASYSLKGALSGLIVPSTTPYVIEIVKVCTLLGASCEGVPDPRDVFVSPKGFMAYSLWTVKQSLRVNGTYFRDHVWCPVQTVINVP</sequence>
<evidence type="ECO:0000313" key="3">
    <source>
        <dbReference type="Proteomes" id="UP000722791"/>
    </source>
</evidence>
<proteinExistence type="predicted"/>
<protein>
    <submittedName>
        <fullName evidence="2">Uncharacterized protein</fullName>
    </submittedName>
</protein>
<gene>
    <name evidence="2" type="ORF">Vretimale_13396</name>
</gene>
<feature type="compositionally biased region" description="Pro residues" evidence="1">
    <location>
        <begin position="63"/>
        <end position="110"/>
    </location>
</feature>
<accession>A0A8J4GMA3</accession>
<evidence type="ECO:0000313" key="2">
    <source>
        <dbReference type="EMBL" id="GIM09578.1"/>
    </source>
</evidence>
<dbReference type="EMBL" id="BNCQ01000031">
    <property type="protein sequence ID" value="GIM09578.1"/>
    <property type="molecule type" value="Genomic_DNA"/>
</dbReference>
<name>A0A8J4GMA3_9CHLO</name>
<dbReference type="Proteomes" id="UP000722791">
    <property type="component" value="Unassembled WGS sequence"/>
</dbReference>
<dbReference type="AlphaFoldDB" id="A0A8J4GMA3"/>
<evidence type="ECO:0000256" key="1">
    <source>
        <dbReference type="SAM" id="MobiDB-lite"/>
    </source>
</evidence>